<evidence type="ECO:0000256" key="11">
    <source>
        <dbReference type="ARBA" id="ARBA00022840"/>
    </source>
</evidence>
<dbReference type="InterPro" id="IPR008207">
    <property type="entry name" value="Sig_transdc_His_kin_Hpt_dom"/>
</dbReference>
<dbReference type="PROSITE" id="PS50894">
    <property type="entry name" value="HPT"/>
    <property type="match status" value="1"/>
</dbReference>
<comment type="catalytic activity">
    <reaction evidence="1">
        <text>ATP + protein L-histidine = ADP + protein N-phospho-L-histidine.</text>
        <dbReference type="EC" id="2.7.13.3"/>
    </reaction>
</comment>
<organism evidence="25 26">
    <name type="scientific">Pseudanabaena yagii GIHE-NHR1</name>
    <dbReference type="NCBI Taxonomy" id="2722753"/>
    <lineage>
        <taxon>Bacteria</taxon>
        <taxon>Bacillati</taxon>
        <taxon>Cyanobacteriota</taxon>
        <taxon>Cyanophyceae</taxon>
        <taxon>Pseudanabaenales</taxon>
        <taxon>Pseudanabaenaceae</taxon>
        <taxon>Pseudanabaena</taxon>
        <taxon>Pseudanabaena yagii</taxon>
    </lineage>
</organism>
<feature type="domain" description="PAS" evidence="22">
    <location>
        <begin position="415"/>
        <end position="486"/>
    </location>
</feature>
<dbReference type="Gene3D" id="3.30.565.10">
    <property type="entry name" value="Histidine kinase-like ATPase, C-terminal domain"/>
    <property type="match status" value="1"/>
</dbReference>
<dbReference type="Gene3D" id="3.30.450.40">
    <property type="match status" value="2"/>
</dbReference>
<dbReference type="SMART" id="SM00448">
    <property type="entry name" value="REC"/>
    <property type="match status" value="2"/>
</dbReference>
<evidence type="ECO:0000256" key="14">
    <source>
        <dbReference type="ARBA" id="ARBA00023136"/>
    </source>
</evidence>
<keyword evidence="14 18" id="KW-0472">Membrane</keyword>
<feature type="domain" description="HPt" evidence="24">
    <location>
        <begin position="1320"/>
        <end position="1412"/>
    </location>
</feature>
<evidence type="ECO:0000256" key="4">
    <source>
        <dbReference type="ARBA" id="ARBA00012438"/>
    </source>
</evidence>
<evidence type="ECO:0000259" key="22">
    <source>
        <dbReference type="PROSITE" id="PS50112"/>
    </source>
</evidence>
<feature type="domain" description="Response regulatory" evidence="21">
    <location>
        <begin position="987"/>
        <end position="1108"/>
    </location>
</feature>
<feature type="domain" description="Histidine kinase" evidence="20">
    <location>
        <begin position="745"/>
        <end position="966"/>
    </location>
</feature>
<dbReference type="SUPFAM" id="SSF55785">
    <property type="entry name" value="PYP-like sensor domain (PAS domain)"/>
    <property type="match status" value="1"/>
</dbReference>
<accession>A0ABX1LP42</accession>
<dbReference type="SUPFAM" id="SSF55874">
    <property type="entry name" value="ATPase domain of HSP90 chaperone/DNA topoisomerase II/histidine kinase"/>
    <property type="match status" value="1"/>
</dbReference>
<sequence>MIPAQEPPNELERVAALHQCNILDTEPEQGFDDITQLAAYICQTPIALVSLIDSDRQWFKSKVGLTNTETPRELAFCAHAILQDGIFIVSDTLKDDRFSDNPLVTHYPNIRFYAGVPIKTAEGYPLGTLCVIDNQPRKLKQDQIAALKALSDQVSYLIETRRSLKEVNNTSISSSSIKAKYPKGKFIKRIAFGIAIAASMVIGMGIISYVSFSKLQETNQAFLQQQESLEIISRPIDHLRDLKVALMQYLISGNQESLDKYQDLTIQLKQELQTLQIVSSSKRKSQTSLYSSQNIDRQKEITNLLIKYIQKELVSSEEAVLLYQTSGFKETQKQLFDKINQNNLDLADVQLDHLINLEKMNLANWLQKKQTSITYATSISLITLLSTLSVLGILFYSIYHEIIARRRLEANLAKERDFTIAVLDTVGALVIVLDPDGKIIRFNRECERVTGYHYEEVRHQSFYKIFLLPEDRESVRNKITQSVHQNLVNTYEQYWKTKSGEKRLISWSTTNLLSPDHEIDFIIGTGLDITDRKQVEEEIRMQNWRSLVLSQITLRIRQSLNINEILNTTVNEVRQFLKADRVVFYQFNGEWEGTVIAESVESPWMPSMGIDVQDLCFREGLWQKYREGNKVINDDISNSNMPDCYKELMSQFQVKANLVVPILESEQLWGLLIVHQCSHTRHWRNFEVVFLKELADQVGIAIYQATLLEQETKRREQLFQQNIDLQEARNEAEVATKMKSAFLATMSHEIRTPMNAVLGMTGLLADTALSPLQKDFVDTIRISGENLLTLINEILDFSKLEANEMELEEINFDLNTCVEEVTDLLAMLAQAKGLELAALIHKNVPLYLCGDVTRLRQLLTNLVSNAIKFTTKGEVIIKVSLVDETDIDTTIEFRVIDTGIGISAPAQKRLFQPFTQVDASTTRKYGGTGLGLAICKQIVDLMGGEIGIDSEEGKGSQFWFVVPFTKQTASEIAELKTRRETNLKDIRVLVVDDNETNCKILTYQLTAWQMRVDAVQNAVDAIPVLHAAIAEGDRYQLAILDMQMPEIDGEMLGAQIKADPIFNSLKLIMLTSINQKVGLNYIKGIGFSDYLVKPVKQSRLLDALTKVVAASQNELVYDPIAITSTASLYPDNDNQAIKMSKLRILIAEDSQINQKVALHQLHSIGYEADVVGNGKEVLDLLEHIHYDVILMDCQMPELDGYETTIAIRNLNSDKSKTVIIAMTANAMKEDRERCLACGMDDYLSKPIRKEDLAQKLLEWEIKIFGQNLIICPPENIIPENRHSHSEESLAMLASLEIPETTPESLPLIDWTYIDSIAEGSEEFKIELLETFCESMSENLIKLEKAIADSNYRELEKVAHFIKGSSSNLGIPSIAEISHELEQMGRNQQLDNATILFNRMQDLFAQIQKISLT</sequence>
<comment type="subcellular location">
    <subcellularLocation>
        <location evidence="2">Cell membrane</location>
        <topology evidence="2">Multi-pass membrane protein</topology>
    </subcellularLocation>
</comment>
<evidence type="ECO:0000313" key="26">
    <source>
        <dbReference type="Proteomes" id="UP000738376"/>
    </source>
</evidence>
<comment type="caution">
    <text evidence="25">The sequence shown here is derived from an EMBL/GenBank/DDBJ whole genome shotgun (WGS) entry which is preliminary data.</text>
</comment>
<dbReference type="Proteomes" id="UP000738376">
    <property type="component" value="Unassembled WGS sequence"/>
</dbReference>
<dbReference type="SMART" id="SM00387">
    <property type="entry name" value="HATPase_c"/>
    <property type="match status" value="1"/>
</dbReference>
<keyword evidence="5" id="KW-1003">Cell membrane</keyword>
<dbReference type="SMART" id="SM00091">
    <property type="entry name" value="PAS"/>
    <property type="match status" value="1"/>
</dbReference>
<dbReference type="EC" id="2.7.13.3" evidence="4"/>
<dbReference type="InterPro" id="IPR005467">
    <property type="entry name" value="His_kinase_dom"/>
</dbReference>
<keyword evidence="17" id="KW-0175">Coiled coil</keyword>
<keyword evidence="9" id="KW-0547">Nucleotide-binding</keyword>
<proteinExistence type="inferred from homology"/>
<keyword evidence="7" id="KW-0808">Transferase</keyword>
<evidence type="ECO:0000256" key="5">
    <source>
        <dbReference type="ARBA" id="ARBA00022475"/>
    </source>
</evidence>
<feature type="modified residue" description="Phosphohistidine" evidence="15">
    <location>
        <position position="1359"/>
    </location>
</feature>
<feature type="transmembrane region" description="Helical" evidence="18">
    <location>
        <begin position="190"/>
        <end position="212"/>
    </location>
</feature>
<evidence type="ECO:0000259" key="19">
    <source>
        <dbReference type="PROSITE" id="PS50046"/>
    </source>
</evidence>
<dbReference type="Pfam" id="PF08448">
    <property type="entry name" value="PAS_4"/>
    <property type="match status" value="1"/>
</dbReference>
<dbReference type="RefSeq" id="WP_169362152.1">
    <property type="nucleotide sequence ID" value="NZ_JAAVJL010000001.1"/>
</dbReference>
<keyword evidence="13" id="KW-0902">Two-component regulatory system</keyword>
<evidence type="ECO:0000259" key="24">
    <source>
        <dbReference type="PROSITE" id="PS50894"/>
    </source>
</evidence>
<dbReference type="Gene3D" id="1.10.287.130">
    <property type="match status" value="1"/>
</dbReference>
<dbReference type="Gene3D" id="3.40.50.2300">
    <property type="match status" value="2"/>
</dbReference>
<feature type="transmembrane region" description="Helical" evidence="18">
    <location>
        <begin position="373"/>
        <end position="396"/>
    </location>
</feature>
<dbReference type="CDD" id="cd17546">
    <property type="entry name" value="REC_hyHK_CKI1_RcsC-like"/>
    <property type="match status" value="1"/>
</dbReference>
<feature type="modified residue" description="4-aspartylphosphate" evidence="16">
    <location>
        <position position="1041"/>
    </location>
</feature>
<dbReference type="InterPro" id="IPR036097">
    <property type="entry name" value="HisK_dim/P_sf"/>
</dbReference>
<gene>
    <name evidence="25" type="ORF">HC246_03365</name>
</gene>
<evidence type="ECO:0000256" key="13">
    <source>
        <dbReference type="ARBA" id="ARBA00023012"/>
    </source>
</evidence>
<dbReference type="SMART" id="SM00388">
    <property type="entry name" value="HisKA"/>
    <property type="match status" value="1"/>
</dbReference>
<dbReference type="PANTHER" id="PTHR45339">
    <property type="entry name" value="HYBRID SIGNAL TRANSDUCTION HISTIDINE KINASE J"/>
    <property type="match status" value="1"/>
</dbReference>
<dbReference type="Pfam" id="PF00072">
    <property type="entry name" value="Response_reg"/>
    <property type="match status" value="2"/>
</dbReference>
<keyword evidence="26" id="KW-1185">Reference proteome</keyword>
<evidence type="ECO:0000256" key="16">
    <source>
        <dbReference type="PROSITE-ProRule" id="PRU00169"/>
    </source>
</evidence>
<dbReference type="EMBL" id="JAAVJL010000001">
    <property type="protein sequence ID" value="NMF57076.1"/>
    <property type="molecule type" value="Genomic_DNA"/>
</dbReference>
<feature type="domain" description="PAC" evidence="23">
    <location>
        <begin position="489"/>
        <end position="541"/>
    </location>
</feature>
<evidence type="ECO:0000256" key="18">
    <source>
        <dbReference type="SAM" id="Phobius"/>
    </source>
</evidence>
<dbReference type="Pfam" id="PF01590">
    <property type="entry name" value="GAF"/>
    <property type="match status" value="2"/>
</dbReference>
<evidence type="ECO:0000256" key="9">
    <source>
        <dbReference type="ARBA" id="ARBA00022741"/>
    </source>
</evidence>
<dbReference type="CDD" id="cd16922">
    <property type="entry name" value="HATPase_EvgS-ArcB-TorS-like"/>
    <property type="match status" value="1"/>
</dbReference>
<comment type="similarity">
    <text evidence="3">In the N-terminal section; belongs to the phytochrome family.</text>
</comment>
<dbReference type="InterPro" id="IPR011006">
    <property type="entry name" value="CheY-like_superfamily"/>
</dbReference>
<dbReference type="PRINTS" id="PR00344">
    <property type="entry name" value="BCTRLSENSOR"/>
</dbReference>
<protein>
    <recommendedName>
        <fullName evidence="4">histidine kinase</fullName>
        <ecNumber evidence="4">2.7.13.3</ecNumber>
    </recommendedName>
</protein>
<dbReference type="SUPFAM" id="SSF47384">
    <property type="entry name" value="Homodimeric domain of signal transducing histidine kinase"/>
    <property type="match status" value="1"/>
</dbReference>
<dbReference type="InterPro" id="IPR004358">
    <property type="entry name" value="Sig_transdc_His_kin-like_C"/>
</dbReference>
<dbReference type="InterPro" id="IPR016132">
    <property type="entry name" value="Phyto_chromo_attachment"/>
</dbReference>
<dbReference type="InterPro" id="IPR000014">
    <property type="entry name" value="PAS"/>
</dbReference>
<keyword evidence="6 16" id="KW-0597">Phosphoprotein</keyword>
<feature type="domain" description="Response regulatory" evidence="21">
    <location>
        <begin position="1143"/>
        <end position="1260"/>
    </location>
</feature>
<name>A0ABX1LP42_9CYAN</name>
<dbReference type="PROSITE" id="PS50113">
    <property type="entry name" value="PAC"/>
    <property type="match status" value="1"/>
</dbReference>
<evidence type="ECO:0000256" key="6">
    <source>
        <dbReference type="ARBA" id="ARBA00022553"/>
    </source>
</evidence>
<keyword evidence="11" id="KW-0067">ATP-binding</keyword>
<dbReference type="InterPro" id="IPR029016">
    <property type="entry name" value="GAF-like_dom_sf"/>
</dbReference>
<dbReference type="Pfam" id="PF02518">
    <property type="entry name" value="HATPase_c"/>
    <property type="match status" value="1"/>
</dbReference>
<dbReference type="CDD" id="cd00130">
    <property type="entry name" value="PAS"/>
    <property type="match status" value="1"/>
</dbReference>
<dbReference type="InterPro" id="IPR001789">
    <property type="entry name" value="Sig_transdc_resp-reg_receiver"/>
</dbReference>
<evidence type="ECO:0000259" key="21">
    <source>
        <dbReference type="PROSITE" id="PS50110"/>
    </source>
</evidence>
<evidence type="ECO:0000256" key="8">
    <source>
        <dbReference type="ARBA" id="ARBA00022692"/>
    </source>
</evidence>
<evidence type="ECO:0000256" key="1">
    <source>
        <dbReference type="ARBA" id="ARBA00000085"/>
    </source>
</evidence>
<feature type="coiled-coil region" evidence="17">
    <location>
        <begin position="708"/>
        <end position="735"/>
    </location>
</feature>
<dbReference type="CDD" id="cd00082">
    <property type="entry name" value="HisKA"/>
    <property type="match status" value="1"/>
</dbReference>
<dbReference type="NCBIfam" id="TIGR00229">
    <property type="entry name" value="sensory_box"/>
    <property type="match status" value="1"/>
</dbReference>
<reference evidence="25 26" key="1">
    <citation type="submission" date="2020-03" db="EMBL/GenBank/DDBJ databases">
        <title>Draft Genome Sequence of 2-Methylisoborneol Producing Pseudanabaena yagii Strain GIHE-NHR1 Isolated from North Han River in South Korea.</title>
        <authorList>
            <person name="Jeong J."/>
        </authorList>
    </citation>
    <scope>NUCLEOTIDE SEQUENCE [LARGE SCALE GENOMIC DNA]</scope>
    <source>
        <strain evidence="25 26">GIHE-NHR1</strain>
    </source>
</reference>
<dbReference type="InterPro" id="IPR000700">
    <property type="entry name" value="PAS-assoc_C"/>
</dbReference>
<dbReference type="SUPFAM" id="SSF52172">
    <property type="entry name" value="CheY-like"/>
    <property type="match status" value="2"/>
</dbReference>
<dbReference type="Pfam" id="PF01627">
    <property type="entry name" value="Hpt"/>
    <property type="match status" value="1"/>
</dbReference>
<dbReference type="InterPro" id="IPR013656">
    <property type="entry name" value="PAS_4"/>
</dbReference>
<evidence type="ECO:0000256" key="2">
    <source>
        <dbReference type="ARBA" id="ARBA00004651"/>
    </source>
</evidence>
<feature type="domain" description="Phytochrome chromophore attachment site" evidence="19">
    <location>
        <begin position="561"/>
        <end position="697"/>
    </location>
</feature>
<dbReference type="InterPro" id="IPR036641">
    <property type="entry name" value="HPT_dom_sf"/>
</dbReference>
<dbReference type="CDD" id="cd00088">
    <property type="entry name" value="HPT"/>
    <property type="match status" value="1"/>
</dbReference>
<evidence type="ECO:0000256" key="12">
    <source>
        <dbReference type="ARBA" id="ARBA00022989"/>
    </source>
</evidence>
<evidence type="ECO:0000256" key="7">
    <source>
        <dbReference type="ARBA" id="ARBA00022679"/>
    </source>
</evidence>
<dbReference type="InterPro" id="IPR003018">
    <property type="entry name" value="GAF"/>
</dbReference>
<evidence type="ECO:0000259" key="20">
    <source>
        <dbReference type="PROSITE" id="PS50109"/>
    </source>
</evidence>
<dbReference type="PROSITE" id="PS50110">
    <property type="entry name" value="RESPONSE_REGULATORY"/>
    <property type="match status" value="2"/>
</dbReference>
<dbReference type="Gene3D" id="1.20.120.160">
    <property type="entry name" value="HPT domain"/>
    <property type="match status" value="1"/>
</dbReference>
<keyword evidence="8 18" id="KW-0812">Transmembrane</keyword>
<dbReference type="InterPro" id="IPR003661">
    <property type="entry name" value="HisK_dim/P_dom"/>
</dbReference>
<dbReference type="PROSITE" id="PS50046">
    <property type="entry name" value="PHYTOCHROME_2"/>
    <property type="match status" value="1"/>
</dbReference>
<dbReference type="InterPro" id="IPR036890">
    <property type="entry name" value="HATPase_C_sf"/>
</dbReference>
<evidence type="ECO:0000259" key="23">
    <source>
        <dbReference type="PROSITE" id="PS50113"/>
    </source>
</evidence>
<dbReference type="SMART" id="SM00073">
    <property type="entry name" value="HPT"/>
    <property type="match status" value="1"/>
</dbReference>
<dbReference type="PROSITE" id="PS50109">
    <property type="entry name" value="HIS_KIN"/>
    <property type="match status" value="1"/>
</dbReference>
<evidence type="ECO:0000256" key="17">
    <source>
        <dbReference type="SAM" id="Coils"/>
    </source>
</evidence>
<dbReference type="InterPro" id="IPR003594">
    <property type="entry name" value="HATPase_dom"/>
</dbReference>
<dbReference type="PANTHER" id="PTHR45339:SF1">
    <property type="entry name" value="HYBRID SIGNAL TRANSDUCTION HISTIDINE KINASE J"/>
    <property type="match status" value="1"/>
</dbReference>
<dbReference type="InterPro" id="IPR035965">
    <property type="entry name" value="PAS-like_dom_sf"/>
</dbReference>
<dbReference type="Pfam" id="PF00512">
    <property type="entry name" value="HisKA"/>
    <property type="match status" value="1"/>
</dbReference>
<keyword evidence="10" id="KW-0418">Kinase</keyword>
<keyword evidence="12 18" id="KW-1133">Transmembrane helix</keyword>
<dbReference type="CDD" id="cd00156">
    <property type="entry name" value="REC"/>
    <property type="match status" value="1"/>
</dbReference>
<evidence type="ECO:0000256" key="15">
    <source>
        <dbReference type="PROSITE-ProRule" id="PRU00110"/>
    </source>
</evidence>
<dbReference type="PROSITE" id="PS50112">
    <property type="entry name" value="PAS"/>
    <property type="match status" value="1"/>
</dbReference>
<dbReference type="SUPFAM" id="SSF55781">
    <property type="entry name" value="GAF domain-like"/>
    <property type="match status" value="2"/>
</dbReference>
<evidence type="ECO:0000256" key="3">
    <source>
        <dbReference type="ARBA" id="ARBA00006402"/>
    </source>
</evidence>
<dbReference type="SMART" id="SM00065">
    <property type="entry name" value="GAF"/>
    <property type="match status" value="2"/>
</dbReference>
<evidence type="ECO:0000313" key="25">
    <source>
        <dbReference type="EMBL" id="NMF57076.1"/>
    </source>
</evidence>
<dbReference type="Gene3D" id="3.30.450.20">
    <property type="entry name" value="PAS domain"/>
    <property type="match status" value="1"/>
</dbReference>
<evidence type="ECO:0000256" key="10">
    <source>
        <dbReference type="ARBA" id="ARBA00022777"/>
    </source>
</evidence>
<dbReference type="SUPFAM" id="SSF47226">
    <property type="entry name" value="Histidine-containing phosphotransfer domain, HPT domain"/>
    <property type="match status" value="1"/>
</dbReference>
<feature type="modified residue" description="4-aspartylphosphate" evidence="16">
    <location>
        <position position="1192"/>
    </location>
</feature>